<dbReference type="Proteomes" id="UP000018208">
    <property type="component" value="Unassembled WGS sequence"/>
</dbReference>
<reference evidence="2" key="2">
    <citation type="submission" date="2020-12" db="EMBL/GenBank/DDBJ databases">
        <title>New Spironucleus salmonicida genome in near-complete chromosomes.</title>
        <authorList>
            <person name="Xu F."/>
            <person name="Kurt Z."/>
            <person name="Jimenez-Gonzalez A."/>
            <person name="Astvaldsson A."/>
            <person name="Andersson J.O."/>
            <person name="Svard S.G."/>
        </authorList>
    </citation>
    <scope>NUCLEOTIDE SEQUENCE</scope>
    <source>
        <strain evidence="2">ATCC 50377</strain>
    </source>
</reference>
<dbReference type="OrthoDB" id="10059120at2759"/>
<dbReference type="InterPro" id="IPR038586">
    <property type="entry name" value="Tctex-1-like_sf"/>
</dbReference>
<dbReference type="EMBL" id="AUWU02000009">
    <property type="protein sequence ID" value="KAH0569438.1"/>
    <property type="molecule type" value="Genomic_DNA"/>
</dbReference>
<dbReference type="GO" id="GO:0007018">
    <property type="term" value="P:microtubule-based movement"/>
    <property type="evidence" value="ECO:0007669"/>
    <property type="project" value="TreeGrafter"/>
</dbReference>
<dbReference type="AlphaFoldDB" id="V6M0J8"/>
<evidence type="ECO:0000313" key="3">
    <source>
        <dbReference type="Proteomes" id="UP000018208"/>
    </source>
</evidence>
<dbReference type="PANTHER" id="PTHR21255">
    <property type="entry name" value="T-COMPLEX-ASSOCIATED-TESTIS-EXPRESSED 1/ DYNEIN LIGHT CHAIN"/>
    <property type="match status" value="1"/>
</dbReference>
<evidence type="ECO:0000313" key="1">
    <source>
        <dbReference type="EMBL" id="EST49571.1"/>
    </source>
</evidence>
<keyword evidence="3" id="KW-1185">Reference proteome</keyword>
<dbReference type="GO" id="GO:0005868">
    <property type="term" value="C:cytoplasmic dynein complex"/>
    <property type="evidence" value="ECO:0007669"/>
    <property type="project" value="TreeGrafter"/>
</dbReference>
<dbReference type="GO" id="GO:0045505">
    <property type="term" value="F:dynein intermediate chain binding"/>
    <property type="evidence" value="ECO:0007669"/>
    <property type="project" value="TreeGrafter"/>
</dbReference>
<protein>
    <submittedName>
        <fullName evidence="1">Dynein light chain Tctex-type 1</fullName>
    </submittedName>
    <submittedName>
        <fullName evidence="2">Tctex-1 family protein</fullName>
    </submittedName>
</protein>
<accession>V6M0J8</accession>
<dbReference type="Pfam" id="PF03645">
    <property type="entry name" value="Tctex-1"/>
    <property type="match status" value="1"/>
</dbReference>
<organism evidence="1">
    <name type="scientific">Spironucleus salmonicida</name>
    <dbReference type="NCBI Taxonomy" id="348837"/>
    <lineage>
        <taxon>Eukaryota</taxon>
        <taxon>Metamonada</taxon>
        <taxon>Diplomonadida</taxon>
        <taxon>Hexamitidae</taxon>
        <taxon>Hexamitinae</taxon>
        <taxon>Spironucleus</taxon>
    </lineage>
</organism>
<dbReference type="GO" id="GO:0005737">
    <property type="term" value="C:cytoplasm"/>
    <property type="evidence" value="ECO:0007669"/>
    <property type="project" value="TreeGrafter"/>
</dbReference>
<reference evidence="1 2" key="1">
    <citation type="journal article" date="2014" name="PLoS Genet.">
        <title>The Genome of Spironucleus salmonicida Highlights a Fish Pathogen Adapted to Fluctuating Environments.</title>
        <authorList>
            <person name="Xu F."/>
            <person name="Jerlstrom-Hultqvist J."/>
            <person name="Einarsson E."/>
            <person name="Astvaldsson A."/>
            <person name="Svard S.G."/>
            <person name="Andersson J.O."/>
        </authorList>
    </citation>
    <scope>NUCLEOTIDE SEQUENCE</scope>
    <source>
        <strain evidence="2">ATCC 50377</strain>
    </source>
</reference>
<proteinExistence type="predicted"/>
<dbReference type="CDD" id="cd21455">
    <property type="entry name" value="DLC-like_DYNLT1_DYNLT3"/>
    <property type="match status" value="1"/>
</dbReference>
<dbReference type="VEuPathDB" id="GiardiaDB:SS50377_28383"/>
<dbReference type="EMBL" id="KI545948">
    <property type="protein sequence ID" value="EST49571.1"/>
    <property type="molecule type" value="Genomic_DNA"/>
</dbReference>
<evidence type="ECO:0000313" key="2">
    <source>
        <dbReference type="EMBL" id="KAH0569438.1"/>
    </source>
</evidence>
<dbReference type="PANTHER" id="PTHR21255:SF4">
    <property type="entry name" value="DYNEIN LIGHT CHAIN TCTEX-TYPE"/>
    <property type="match status" value="1"/>
</dbReference>
<dbReference type="Gene3D" id="3.30.1140.40">
    <property type="entry name" value="Tctex-1"/>
    <property type="match status" value="1"/>
</dbReference>
<name>V6M0J8_9EUKA</name>
<dbReference type="InterPro" id="IPR005334">
    <property type="entry name" value="Tctex-1-like"/>
</dbReference>
<gene>
    <name evidence="1" type="ORF">SS50377_10071</name>
    <name evidence="2" type="ORF">SS50377_28383</name>
</gene>
<sequence>MSQEVSFVAEEINSIVKDILESLLASVTYQHSRISQLTEQVIEEVLKKLVAQKRPYKYLVSAVIMQRTGAGLHTACSAFWDTTSDGVAVVRWENRSIYCVVTIFGVAI</sequence>